<reference evidence="3 4" key="1">
    <citation type="submission" date="2015-09" db="EMBL/GenBank/DDBJ databases">
        <title>Draft genome sequence of Kouleothrix aurantiaca JCM 19913.</title>
        <authorList>
            <person name="Hemp J."/>
        </authorList>
    </citation>
    <scope>NUCLEOTIDE SEQUENCE [LARGE SCALE GENOMIC DNA]</scope>
    <source>
        <strain evidence="3 4">COM-B</strain>
    </source>
</reference>
<feature type="non-terminal residue" evidence="3">
    <location>
        <position position="241"/>
    </location>
</feature>
<evidence type="ECO:0000313" key="4">
    <source>
        <dbReference type="Proteomes" id="UP000050509"/>
    </source>
</evidence>
<dbReference type="EMBL" id="LJCR01000624">
    <property type="protein sequence ID" value="KPV52204.1"/>
    <property type="molecule type" value="Genomic_DNA"/>
</dbReference>
<dbReference type="SUPFAM" id="SSF63829">
    <property type="entry name" value="Calcium-dependent phosphotriesterase"/>
    <property type="match status" value="1"/>
</dbReference>
<feature type="compositionally biased region" description="Low complexity" evidence="1">
    <location>
        <begin position="232"/>
        <end position="241"/>
    </location>
</feature>
<dbReference type="Pfam" id="PF07494">
    <property type="entry name" value="Reg_prop"/>
    <property type="match status" value="2"/>
</dbReference>
<organism evidence="3 4">
    <name type="scientific">Kouleothrix aurantiaca</name>
    <dbReference type="NCBI Taxonomy" id="186479"/>
    <lineage>
        <taxon>Bacteria</taxon>
        <taxon>Bacillati</taxon>
        <taxon>Chloroflexota</taxon>
        <taxon>Chloroflexia</taxon>
        <taxon>Chloroflexales</taxon>
        <taxon>Roseiflexineae</taxon>
        <taxon>Roseiflexaceae</taxon>
        <taxon>Kouleothrix</taxon>
    </lineage>
</organism>
<feature type="signal peptide" evidence="2">
    <location>
        <begin position="1"/>
        <end position="27"/>
    </location>
</feature>
<gene>
    <name evidence="3" type="ORF">SE17_16875</name>
</gene>
<evidence type="ECO:0000256" key="2">
    <source>
        <dbReference type="SAM" id="SignalP"/>
    </source>
</evidence>
<accession>A0A0P9FGG2</accession>
<dbReference type="InterPro" id="IPR015943">
    <property type="entry name" value="WD40/YVTN_repeat-like_dom_sf"/>
</dbReference>
<keyword evidence="2" id="KW-0732">Signal</keyword>
<dbReference type="AlphaFoldDB" id="A0A0P9FGG2"/>
<proteinExistence type="predicted"/>
<dbReference type="Proteomes" id="UP000050509">
    <property type="component" value="Unassembled WGS sequence"/>
</dbReference>
<name>A0A0P9FGG2_9CHLR</name>
<dbReference type="InterPro" id="IPR011110">
    <property type="entry name" value="Reg_prop"/>
</dbReference>
<protein>
    <recommendedName>
        <fullName evidence="5">Histidine kinase</fullName>
    </recommendedName>
</protein>
<feature type="region of interest" description="Disordered" evidence="1">
    <location>
        <begin position="211"/>
        <end position="241"/>
    </location>
</feature>
<evidence type="ECO:0000256" key="1">
    <source>
        <dbReference type="SAM" id="MobiDB-lite"/>
    </source>
</evidence>
<feature type="region of interest" description="Disordered" evidence="1">
    <location>
        <begin position="25"/>
        <end position="48"/>
    </location>
</feature>
<dbReference type="Gene3D" id="2.130.10.10">
    <property type="entry name" value="YVTN repeat-like/Quinoprotein amine dehydrogenase"/>
    <property type="match status" value="1"/>
</dbReference>
<evidence type="ECO:0000313" key="3">
    <source>
        <dbReference type="EMBL" id="KPV52204.1"/>
    </source>
</evidence>
<feature type="chain" id="PRO_5006157004" description="Histidine kinase" evidence="2">
    <location>
        <begin position="28"/>
        <end position="241"/>
    </location>
</feature>
<comment type="caution">
    <text evidence="3">The sequence shown here is derived from an EMBL/GenBank/DDBJ whole genome shotgun (WGS) entry which is preliminary data.</text>
</comment>
<sequence length="241" mass="25149">MGIDSRRLLLALVFSAIATLSATPAWAAGPPPPPHSTPSSLRFRHLNNDNGLPGNSVGPIVQDQHGFMWFGTNDGLVRYDGYTATPYRNAPDDPGSLNSNNITALLEDASGTLWVGTRRGLDRFDTTTETITHIPGGEHGIAGVAALAGGQNGTVWVATSRQLFAISMATNDVARYTVPPCGALRTASMLVGASGSVWLASGGLLGFDPRSKQARCFRPDTPTPSPAPPAPGAQAPSSEFT</sequence>
<keyword evidence="4" id="KW-1185">Reference proteome</keyword>
<evidence type="ECO:0008006" key="5">
    <source>
        <dbReference type="Google" id="ProtNLM"/>
    </source>
</evidence>
<feature type="compositionally biased region" description="Pro residues" evidence="1">
    <location>
        <begin position="221"/>
        <end position="231"/>
    </location>
</feature>